<sequence>MARLKLALGTLSLLLITTSSQAALAPNYQRAKELTAVIEAAAAALPQYPISKVIYQKEDQYQIIAGPCSLRANIVPKPMKNGTVGPRQFEVKLGQSRCR</sequence>
<dbReference type="RefSeq" id="WP_095446613.1">
    <property type="nucleotide sequence ID" value="NZ_CP022604.1"/>
</dbReference>
<dbReference type="EMBL" id="VYXQ01000018">
    <property type="protein sequence ID" value="KAA9366486.1"/>
    <property type="molecule type" value="Genomic_DNA"/>
</dbReference>
<dbReference type="AlphaFoldDB" id="A0A248UII6"/>
<dbReference type="KEGG" id="och:CES85_1104"/>
<evidence type="ECO:0000256" key="1">
    <source>
        <dbReference type="SAM" id="SignalP"/>
    </source>
</evidence>
<dbReference type="EMBL" id="CP022604">
    <property type="protein sequence ID" value="ASV86221.1"/>
    <property type="molecule type" value="Genomic_DNA"/>
</dbReference>
<evidence type="ECO:0000313" key="2">
    <source>
        <dbReference type="EMBL" id="ASV86221.1"/>
    </source>
</evidence>
<proteinExistence type="predicted"/>
<reference evidence="3 5" key="2">
    <citation type="submission" date="2019-09" db="EMBL/GenBank/DDBJ databases">
        <title>Biological control of the noxious weed angled onion (Allium triquetrum) thwarted by endophytic bacteria in Victoria, Australia.</title>
        <authorList>
            <person name="Tehranchian P."/>
            <person name="Adair R.J."/>
            <person name="Van T.H."/>
            <person name="Morrison P.D."/>
            <person name="Williams H."/>
            <person name="Lawrie A.C."/>
        </authorList>
    </citation>
    <scope>NUCLEOTIDE SEQUENCE [LARGE SCALE GENOMIC DNA]</scope>
    <source>
        <strain evidence="3 5">RPTAtOch1</strain>
    </source>
</reference>
<feature type="chain" id="PRO_5044570212" evidence="1">
    <location>
        <begin position="23"/>
        <end position="99"/>
    </location>
</feature>
<protein>
    <submittedName>
        <fullName evidence="2">Uncharacterized protein</fullName>
    </submittedName>
</protein>
<gene>
    <name evidence="2" type="ORF">CES85_1104</name>
    <name evidence="3" type="ORF">F3W84_17305</name>
</gene>
<name>A0A248UII6_9HYPH</name>
<keyword evidence="5" id="KW-1185">Reference proteome</keyword>
<evidence type="ECO:0000313" key="5">
    <source>
        <dbReference type="Proteomes" id="UP000327108"/>
    </source>
</evidence>
<accession>A0A248UII6</accession>
<keyword evidence="1" id="KW-0732">Signal</keyword>
<dbReference type="Proteomes" id="UP000215256">
    <property type="component" value="Chromosome 1"/>
</dbReference>
<dbReference type="Proteomes" id="UP000327108">
    <property type="component" value="Unassembled WGS sequence"/>
</dbReference>
<feature type="signal peptide" evidence="1">
    <location>
        <begin position="1"/>
        <end position="22"/>
    </location>
</feature>
<dbReference type="OrthoDB" id="8452719at2"/>
<organism evidence="2 4">
    <name type="scientific">Ochrobactrum quorumnocens</name>
    <dbReference type="NCBI Taxonomy" id="271865"/>
    <lineage>
        <taxon>Bacteria</taxon>
        <taxon>Pseudomonadati</taxon>
        <taxon>Pseudomonadota</taxon>
        <taxon>Alphaproteobacteria</taxon>
        <taxon>Hyphomicrobiales</taxon>
        <taxon>Brucellaceae</taxon>
        <taxon>Brucella/Ochrobactrum group</taxon>
        <taxon>Ochrobactrum</taxon>
    </lineage>
</organism>
<evidence type="ECO:0000313" key="3">
    <source>
        <dbReference type="EMBL" id="KAA9366486.1"/>
    </source>
</evidence>
<evidence type="ECO:0000313" key="4">
    <source>
        <dbReference type="Proteomes" id="UP000215256"/>
    </source>
</evidence>
<reference evidence="2 4" key="1">
    <citation type="submission" date="2017-07" db="EMBL/GenBank/DDBJ databases">
        <title>Phylogenetic study on the rhizospheric bacterium Ochrobactrum sp. A44.</title>
        <authorList>
            <person name="Krzyzanowska D.M."/>
            <person name="Ossowicki A."/>
            <person name="Rajewska M."/>
            <person name="Maciag T."/>
            <person name="Kaczynski Z."/>
            <person name="Czerwicka M."/>
            <person name="Jafra S."/>
        </authorList>
    </citation>
    <scope>NUCLEOTIDE SEQUENCE [LARGE SCALE GENOMIC DNA]</scope>
    <source>
        <strain evidence="2 4">A44</strain>
    </source>
</reference>